<keyword evidence="2" id="KW-0328">Glycosyltransferase</keyword>
<feature type="transmembrane region" description="Helical" evidence="1">
    <location>
        <begin position="85"/>
        <end position="106"/>
    </location>
</feature>
<dbReference type="RefSeq" id="WP_260746766.1">
    <property type="nucleotide sequence ID" value="NZ_CP092109.1"/>
</dbReference>
<keyword evidence="3" id="KW-1185">Reference proteome</keyword>
<keyword evidence="1" id="KW-1133">Transmembrane helix</keyword>
<dbReference type="EMBL" id="CP092109">
    <property type="protein sequence ID" value="UWZ78414.1"/>
    <property type="molecule type" value="Genomic_DNA"/>
</dbReference>
<feature type="transmembrane region" description="Helical" evidence="1">
    <location>
        <begin position="224"/>
        <end position="253"/>
    </location>
</feature>
<dbReference type="GO" id="GO:0016757">
    <property type="term" value="F:glycosyltransferase activity"/>
    <property type="evidence" value="ECO:0007669"/>
    <property type="project" value="UniProtKB-KW"/>
</dbReference>
<proteinExistence type="predicted"/>
<keyword evidence="1" id="KW-0472">Membrane</keyword>
<evidence type="ECO:0000313" key="2">
    <source>
        <dbReference type="EMBL" id="UWZ78414.1"/>
    </source>
</evidence>
<reference evidence="2" key="1">
    <citation type="journal article" date="2022" name="Environ. Microbiol.">
        <title>Geoalkalibacter halelectricus SAP #1 sp. nov. possessing extracellular electron transfer and mineral#reducing capabilities from a haloalkaline environment.</title>
        <authorList>
            <person name="Yadav S."/>
            <person name="Singh R."/>
            <person name="Sundharam S.S."/>
            <person name="Chaudhary S."/>
            <person name="Krishnamurthi S."/>
            <person name="Patil S.A."/>
        </authorList>
    </citation>
    <scope>NUCLEOTIDE SEQUENCE</scope>
    <source>
        <strain evidence="2">SAP-1</strain>
    </source>
</reference>
<evidence type="ECO:0000313" key="3">
    <source>
        <dbReference type="Proteomes" id="UP001060414"/>
    </source>
</evidence>
<accession>A0ABY5ZHN5</accession>
<gene>
    <name evidence="2" type="ORF">L9S41_12040</name>
</gene>
<dbReference type="EC" id="2.4.99.-" evidence="2"/>
<evidence type="ECO:0000256" key="1">
    <source>
        <dbReference type="SAM" id="Phobius"/>
    </source>
</evidence>
<organism evidence="2 3">
    <name type="scientific">Geoalkalibacter halelectricus</name>
    <dbReference type="NCBI Taxonomy" id="2847045"/>
    <lineage>
        <taxon>Bacteria</taxon>
        <taxon>Pseudomonadati</taxon>
        <taxon>Thermodesulfobacteriota</taxon>
        <taxon>Desulfuromonadia</taxon>
        <taxon>Desulfuromonadales</taxon>
        <taxon>Geoalkalibacteraceae</taxon>
        <taxon>Geoalkalibacter</taxon>
    </lineage>
</organism>
<dbReference type="Pfam" id="PF01790">
    <property type="entry name" value="LGT"/>
    <property type="match status" value="1"/>
</dbReference>
<sequence length="351" mass="37582">MGANTIFVCALLVLVVGNLVFGFRFLPGERWQVLAALPGSKRNAGGSWQATNLTWYGLLTANAYAAALALLFVLLQSLGLSMVRVVLLAGILLALCIPAAGIIARWVEGKAYTLTVGGAVFVGFLVAPLGIALVNGIPLGEKPPLPLLPTLAAIAIAYALGEGMGRLACISFGCCYGKTLAQCPRWMSMLLGRWSFTFQGEMKKIAYASGLQGQPVVPIQAMTAVLYCGVALLGTFWFLNGNFALAFLATVSLTQIWRAVSEMLRADHRGGGRLSAYQWMALALVPCAAGLVWMGGGEQNLAPQVLQGLAVLWRTDVLLTLQGLWMLIFLHTGRSKTTGAELFFHVHRERI</sequence>
<keyword evidence="2" id="KW-0808">Transferase</keyword>
<feature type="transmembrane region" description="Helical" evidence="1">
    <location>
        <begin position="112"/>
        <end position="133"/>
    </location>
</feature>
<keyword evidence="1" id="KW-0812">Transmembrane</keyword>
<feature type="transmembrane region" description="Helical" evidence="1">
    <location>
        <begin position="274"/>
        <end position="294"/>
    </location>
</feature>
<name>A0ABY5ZHN5_9BACT</name>
<dbReference type="Proteomes" id="UP001060414">
    <property type="component" value="Chromosome"/>
</dbReference>
<protein>
    <submittedName>
        <fullName evidence="2">Prolipoprotein diacylglyceryl transferase</fullName>
        <ecNumber evidence="2">2.4.99.-</ecNumber>
    </submittedName>
</protein>
<feature type="transmembrane region" description="Helical" evidence="1">
    <location>
        <begin position="306"/>
        <end position="330"/>
    </location>
</feature>
<feature type="transmembrane region" description="Helical" evidence="1">
    <location>
        <begin position="53"/>
        <end position="73"/>
    </location>
</feature>
<dbReference type="InterPro" id="IPR001640">
    <property type="entry name" value="Lgt"/>
</dbReference>